<dbReference type="InterPro" id="IPR027268">
    <property type="entry name" value="Peptidase_M4/M1_CTD_sf"/>
</dbReference>
<evidence type="ECO:0000259" key="14">
    <source>
        <dbReference type="Pfam" id="PF01433"/>
    </source>
</evidence>
<evidence type="ECO:0000259" key="15">
    <source>
        <dbReference type="Pfam" id="PF17900"/>
    </source>
</evidence>
<dbReference type="CDD" id="cd09603">
    <property type="entry name" value="M1_APN_like"/>
    <property type="match status" value="1"/>
</dbReference>
<comment type="similarity">
    <text evidence="3">Belongs to the peptidase M1 family.</text>
</comment>
<evidence type="ECO:0000256" key="7">
    <source>
        <dbReference type="ARBA" id="ARBA00022670"/>
    </source>
</evidence>
<dbReference type="Gene3D" id="2.60.40.1730">
    <property type="entry name" value="tricorn interacting facor f3 domain"/>
    <property type="match status" value="1"/>
</dbReference>
<evidence type="ECO:0000256" key="8">
    <source>
        <dbReference type="ARBA" id="ARBA00022723"/>
    </source>
</evidence>
<dbReference type="Gene3D" id="1.10.390.10">
    <property type="entry name" value="Neutral Protease Domain 2"/>
    <property type="match status" value="1"/>
</dbReference>
<dbReference type="PANTHER" id="PTHR11533:SF174">
    <property type="entry name" value="PUROMYCIN-SENSITIVE AMINOPEPTIDASE-RELATED"/>
    <property type="match status" value="1"/>
</dbReference>
<dbReference type="GO" id="GO:0070006">
    <property type="term" value="F:metalloaminopeptidase activity"/>
    <property type="evidence" value="ECO:0007669"/>
    <property type="project" value="TreeGrafter"/>
</dbReference>
<keyword evidence="6" id="KW-0031">Aminopeptidase</keyword>
<dbReference type="PRINTS" id="PR00756">
    <property type="entry name" value="ALADIPTASE"/>
</dbReference>
<evidence type="ECO:0000256" key="5">
    <source>
        <dbReference type="ARBA" id="ARBA00015611"/>
    </source>
</evidence>
<dbReference type="GO" id="GO:0042277">
    <property type="term" value="F:peptide binding"/>
    <property type="evidence" value="ECO:0007669"/>
    <property type="project" value="TreeGrafter"/>
</dbReference>
<dbReference type="GO" id="GO:0016020">
    <property type="term" value="C:membrane"/>
    <property type="evidence" value="ECO:0007669"/>
    <property type="project" value="TreeGrafter"/>
</dbReference>
<evidence type="ECO:0000313" key="17">
    <source>
        <dbReference type="Proteomes" id="UP000557772"/>
    </source>
</evidence>
<dbReference type="GO" id="GO:0005615">
    <property type="term" value="C:extracellular space"/>
    <property type="evidence" value="ECO:0007669"/>
    <property type="project" value="TreeGrafter"/>
</dbReference>
<evidence type="ECO:0000256" key="1">
    <source>
        <dbReference type="ARBA" id="ARBA00000098"/>
    </source>
</evidence>
<keyword evidence="17" id="KW-1185">Reference proteome</keyword>
<gene>
    <name evidence="16" type="ORF">HJ588_02745</name>
</gene>
<reference evidence="16 17" key="1">
    <citation type="submission" date="2020-05" db="EMBL/GenBank/DDBJ databases">
        <title>Flexivirga sp. ID2601S isolated from air conditioner.</title>
        <authorList>
            <person name="Kim D.H."/>
        </authorList>
    </citation>
    <scope>NUCLEOTIDE SEQUENCE [LARGE SCALE GENOMIC DNA]</scope>
    <source>
        <strain evidence="16 17">ID2601S</strain>
    </source>
</reference>
<keyword evidence="8" id="KW-0479">Metal-binding</keyword>
<protein>
    <recommendedName>
        <fullName evidence="5">Aminopeptidase N</fullName>
        <ecNumber evidence="4">3.4.11.2</ecNumber>
    </recommendedName>
    <alternativeName>
        <fullName evidence="12">Alanine aminopeptidase</fullName>
    </alternativeName>
    <alternativeName>
        <fullName evidence="13">Lysyl aminopeptidase</fullName>
    </alternativeName>
</protein>
<comment type="catalytic activity">
    <reaction evidence="1">
        <text>Release of an N-terminal amino acid, Xaa-|-Yaa- from a peptide, amide or arylamide. Xaa is preferably Ala, but may be most amino acids including Pro (slow action). When a terminal hydrophobic residue is followed by a prolyl residue, the two may be released as an intact Xaa-Pro dipeptide.</text>
        <dbReference type="EC" id="3.4.11.2"/>
    </reaction>
</comment>
<keyword evidence="9" id="KW-0378">Hydrolase</keyword>
<feature type="domain" description="Peptidase M1 membrane alanine aminopeptidase" evidence="14">
    <location>
        <begin position="231"/>
        <end position="423"/>
    </location>
</feature>
<dbReference type="GO" id="GO:0043171">
    <property type="term" value="P:peptide catabolic process"/>
    <property type="evidence" value="ECO:0007669"/>
    <property type="project" value="TreeGrafter"/>
</dbReference>
<proteinExistence type="inferred from homology"/>
<evidence type="ECO:0000256" key="13">
    <source>
        <dbReference type="ARBA" id="ARBA00031533"/>
    </source>
</evidence>
<dbReference type="GO" id="GO:0008270">
    <property type="term" value="F:zinc ion binding"/>
    <property type="evidence" value="ECO:0007669"/>
    <property type="project" value="InterPro"/>
</dbReference>
<dbReference type="GO" id="GO:0016285">
    <property type="term" value="F:alanyl aminopeptidase activity"/>
    <property type="evidence" value="ECO:0007669"/>
    <property type="project" value="UniProtKB-EC"/>
</dbReference>
<keyword evidence="11" id="KW-0482">Metalloprotease</keyword>
<dbReference type="AlphaFoldDB" id="A0A849AG09"/>
<dbReference type="Proteomes" id="UP000557772">
    <property type="component" value="Unassembled WGS sequence"/>
</dbReference>
<sequence>MSVATGVTADPYLPGHGDPSYTVRHYDLDLDYALESNSLKGRAQLTIEALQPIRQLTLDLHALNVVKVTGPAVGRHNHRAGRLNIQLRQELSPGELTTITVAYRGVPRTVPDKIGDAGWEELTDGVIVASQPGGAPSWFPCNDRPDAKSTYRLTVTVANDYLVVAGGERTGMRRRAGRTTWTYEQRSPMATYLATVQIGRYDEIPLPGPVPLTAAVPPARRTAFEVAFADQAAMVDFFSRCFGPYPFDSYRVVITDDALEIPLEAGGLSIFGSNLLSRSWDAQRLIAHELAHQWFGNAVTLRQLHDIWLHEGFACYSEWLWSEEIGGPTADARAREHWSRLIGRRFTRTLADPGIAQVFDDWVYKRGALTLHAIRRAIGDGPFFELLQTWVARNRGGNVTTAEFVALAAELGHLQVEAIVDTWVYERALPALA</sequence>
<dbReference type="EC" id="3.4.11.2" evidence="4"/>
<accession>A0A849AG09</accession>
<dbReference type="SUPFAM" id="SSF55486">
    <property type="entry name" value="Metalloproteases ('zincins'), catalytic domain"/>
    <property type="match status" value="1"/>
</dbReference>
<evidence type="ECO:0000256" key="2">
    <source>
        <dbReference type="ARBA" id="ARBA00001947"/>
    </source>
</evidence>
<evidence type="ECO:0000256" key="11">
    <source>
        <dbReference type="ARBA" id="ARBA00023049"/>
    </source>
</evidence>
<dbReference type="GO" id="GO:0005737">
    <property type="term" value="C:cytoplasm"/>
    <property type="evidence" value="ECO:0007669"/>
    <property type="project" value="TreeGrafter"/>
</dbReference>
<evidence type="ECO:0000256" key="10">
    <source>
        <dbReference type="ARBA" id="ARBA00022833"/>
    </source>
</evidence>
<dbReference type="InterPro" id="IPR042097">
    <property type="entry name" value="Aminopeptidase_N-like_N_sf"/>
</dbReference>
<keyword evidence="7" id="KW-0645">Protease</keyword>
<dbReference type="SUPFAM" id="SSF63737">
    <property type="entry name" value="Leukotriene A4 hydrolase N-terminal domain"/>
    <property type="match status" value="1"/>
</dbReference>
<dbReference type="InterPro" id="IPR001930">
    <property type="entry name" value="Peptidase_M1"/>
</dbReference>
<evidence type="ECO:0000256" key="6">
    <source>
        <dbReference type="ARBA" id="ARBA00022438"/>
    </source>
</evidence>
<evidence type="ECO:0000256" key="12">
    <source>
        <dbReference type="ARBA" id="ARBA00029811"/>
    </source>
</evidence>
<dbReference type="RefSeq" id="WP_171151713.1">
    <property type="nucleotide sequence ID" value="NZ_JABENB010000001.1"/>
</dbReference>
<evidence type="ECO:0000256" key="3">
    <source>
        <dbReference type="ARBA" id="ARBA00010136"/>
    </source>
</evidence>
<evidence type="ECO:0000256" key="9">
    <source>
        <dbReference type="ARBA" id="ARBA00022801"/>
    </source>
</evidence>
<dbReference type="GO" id="GO:0006508">
    <property type="term" value="P:proteolysis"/>
    <property type="evidence" value="ECO:0007669"/>
    <property type="project" value="UniProtKB-KW"/>
</dbReference>
<organism evidence="16 17">
    <name type="scientific">Flexivirga aerilata</name>
    <dbReference type="NCBI Taxonomy" id="1656889"/>
    <lineage>
        <taxon>Bacteria</taxon>
        <taxon>Bacillati</taxon>
        <taxon>Actinomycetota</taxon>
        <taxon>Actinomycetes</taxon>
        <taxon>Micrococcales</taxon>
        <taxon>Dermacoccaceae</taxon>
        <taxon>Flexivirga</taxon>
    </lineage>
</organism>
<dbReference type="Pfam" id="PF17900">
    <property type="entry name" value="Peptidase_M1_N"/>
    <property type="match status" value="1"/>
</dbReference>
<comment type="caution">
    <text evidence="16">The sequence shown here is derived from an EMBL/GenBank/DDBJ whole genome shotgun (WGS) entry which is preliminary data.</text>
</comment>
<dbReference type="PANTHER" id="PTHR11533">
    <property type="entry name" value="PROTEASE M1 ZINC METALLOPROTEASE"/>
    <property type="match status" value="1"/>
</dbReference>
<dbReference type="InterPro" id="IPR050344">
    <property type="entry name" value="Peptidase_M1_aminopeptidases"/>
</dbReference>
<name>A0A849AG09_9MICO</name>
<feature type="domain" description="Aminopeptidase N-like N-terminal" evidence="15">
    <location>
        <begin position="24"/>
        <end position="193"/>
    </location>
</feature>
<dbReference type="EMBL" id="JABENB010000001">
    <property type="protein sequence ID" value="NNG38191.1"/>
    <property type="molecule type" value="Genomic_DNA"/>
</dbReference>
<evidence type="ECO:0000313" key="16">
    <source>
        <dbReference type="EMBL" id="NNG38191.1"/>
    </source>
</evidence>
<dbReference type="InterPro" id="IPR014782">
    <property type="entry name" value="Peptidase_M1_dom"/>
</dbReference>
<dbReference type="InterPro" id="IPR045357">
    <property type="entry name" value="Aminopeptidase_N-like_N"/>
</dbReference>
<comment type="cofactor">
    <cofactor evidence="2">
        <name>Zn(2+)</name>
        <dbReference type="ChEBI" id="CHEBI:29105"/>
    </cofactor>
</comment>
<keyword evidence="10" id="KW-0862">Zinc</keyword>
<evidence type="ECO:0000256" key="4">
    <source>
        <dbReference type="ARBA" id="ARBA00012564"/>
    </source>
</evidence>
<dbReference type="Pfam" id="PF01433">
    <property type="entry name" value="Peptidase_M1"/>
    <property type="match status" value="1"/>
</dbReference>